<keyword evidence="3" id="KW-1185">Reference proteome</keyword>
<feature type="region of interest" description="Disordered" evidence="1">
    <location>
        <begin position="1"/>
        <end position="56"/>
    </location>
</feature>
<feature type="compositionally biased region" description="Basic and acidic residues" evidence="1">
    <location>
        <begin position="8"/>
        <end position="20"/>
    </location>
</feature>
<evidence type="ECO:0008006" key="4">
    <source>
        <dbReference type="Google" id="ProtNLM"/>
    </source>
</evidence>
<dbReference type="SUPFAM" id="SSF53474">
    <property type="entry name" value="alpha/beta-Hydrolases"/>
    <property type="match status" value="1"/>
</dbReference>
<dbReference type="Gene3D" id="3.40.50.1820">
    <property type="entry name" value="alpha/beta hydrolase"/>
    <property type="match status" value="1"/>
</dbReference>
<evidence type="ECO:0000313" key="3">
    <source>
        <dbReference type="Proteomes" id="UP000813427"/>
    </source>
</evidence>
<evidence type="ECO:0000313" key="2">
    <source>
        <dbReference type="EMBL" id="KAH7231062.1"/>
    </source>
</evidence>
<dbReference type="AlphaFoldDB" id="A0A8K0W6J5"/>
<dbReference type="Proteomes" id="UP000813427">
    <property type="component" value="Unassembled WGS sequence"/>
</dbReference>
<protein>
    <recommendedName>
        <fullName evidence="4">DUF676 domain-containing protein</fullName>
    </recommendedName>
</protein>
<dbReference type="SUPFAM" id="SSF52540">
    <property type="entry name" value="P-loop containing nucleoside triphosphate hydrolases"/>
    <property type="match status" value="1"/>
</dbReference>
<dbReference type="InterPro" id="IPR052374">
    <property type="entry name" value="SERAC1"/>
</dbReference>
<dbReference type="Pfam" id="PF13374">
    <property type="entry name" value="TPR_10"/>
    <property type="match status" value="1"/>
</dbReference>
<feature type="compositionally biased region" description="Polar residues" evidence="1">
    <location>
        <begin position="43"/>
        <end position="56"/>
    </location>
</feature>
<reference evidence="2" key="1">
    <citation type="journal article" date="2021" name="Nat. Commun.">
        <title>Genetic determinants of endophytism in the Arabidopsis root mycobiome.</title>
        <authorList>
            <person name="Mesny F."/>
            <person name="Miyauchi S."/>
            <person name="Thiergart T."/>
            <person name="Pickel B."/>
            <person name="Atanasova L."/>
            <person name="Karlsson M."/>
            <person name="Huettel B."/>
            <person name="Barry K.W."/>
            <person name="Haridas S."/>
            <person name="Chen C."/>
            <person name="Bauer D."/>
            <person name="Andreopoulos W."/>
            <person name="Pangilinan J."/>
            <person name="LaButti K."/>
            <person name="Riley R."/>
            <person name="Lipzen A."/>
            <person name="Clum A."/>
            <person name="Drula E."/>
            <person name="Henrissat B."/>
            <person name="Kohler A."/>
            <person name="Grigoriev I.V."/>
            <person name="Martin F.M."/>
            <person name="Hacquard S."/>
        </authorList>
    </citation>
    <scope>NUCLEOTIDE SEQUENCE</scope>
    <source>
        <strain evidence="2">MPI-SDFR-AT-0068</strain>
    </source>
</reference>
<dbReference type="InterPro" id="IPR027417">
    <property type="entry name" value="P-loop_NTPase"/>
</dbReference>
<dbReference type="PANTHER" id="PTHR48182:SF3">
    <property type="entry name" value="DUF676 DOMAIN-CONTAINING PROTEIN"/>
    <property type="match status" value="1"/>
</dbReference>
<sequence>MSSQTELTMEKVQPRLEKAPEALPSEPNVDSKSPEETPVNKAPGSTNQDVQSKPSKTQQIIAGLVKIKNQDAGLKIYYTPPQGQDTNIDIVAVHGLGVNPSDTWNHHASKRNWLSDKDMLPSELPEARIMSYCYNSQWIGDDAVRSSLEGVAAKLLRSLGDKRKKCSDRPIIFIGHCLGGLVMQQAYLSLHLQPEDWPNLSTDSVNGMVFLGTPHHGVADGVLSTQGQIYQSILASKLRVEPNILASVERNNDILKSVVHNFTRRVHNIARRPEIFCFYEQRITNVGAIVGLKAPAFLVDETSGTLSGHQKEELPLDHFSMNKFENEQDNNYQSVSREVVRMAQKSIEMSLREVSSAGAKPDRGRLIPALPAPIATEDRFAPRGGLLDKIAQKFESSGRVALYGPAGTGYRREYPASHILWVNAGTAEQFECSYKRIAEDRRLVRDGMDMSMVLETVWKFLRYESSGHWLMILDGLEDETLLQATSVQHAGRSLLEFIPNSVHSSVLITTQSKSLSLRQVGKLSGTSTEMPKLSEKDALILMLGRITKDADRNRWIKEIGKAMDDLPIGPREVLKALEAQADEKRLTSRAWNLLLDLMKKEYPESVDLMLMMGAIDLQSVPGTFLDRAQISKQIPILVRYGFVEPSTDKQVYHITSAIKVCVRDWLAKHPNQKVAIEELTVSTMCERLTPETSKGLLSSTLALLKCESYSSAMQENMVKLHRAVFKHYNQSRQFSRALVYLQKCIKILETDPNIKNRESIITQTKKDVKYVKKALKKEPQTVAQEPDTRSLTNAQADTISRVSELAGMQLARHQKKGLSNTVDIYKCILEWHQTKRKADHIGTARHQYNLALAYDSKGEFDKAEKLYHFALSNRLKEKTREALVLRFRILGNLIYSYSRQRQLEDTQEDHPDTLVTRHSAALLLQEHGSTEVTGKELHRILGVQRSLLDPDDPALLRTACSLALNLRLQRQPLKAKNLFQETLKTQTQLLGKDHVNTAKTNLMLKELLHADTNLRTEAS</sequence>
<dbReference type="PANTHER" id="PTHR48182">
    <property type="entry name" value="PROTEIN SERAC1"/>
    <property type="match status" value="1"/>
</dbReference>
<dbReference type="Gene3D" id="1.25.40.10">
    <property type="entry name" value="Tetratricopeptide repeat domain"/>
    <property type="match status" value="2"/>
</dbReference>
<comment type="caution">
    <text evidence="2">The sequence shown here is derived from an EMBL/GenBank/DDBJ whole genome shotgun (WGS) entry which is preliminary data.</text>
</comment>
<proteinExistence type="predicted"/>
<dbReference type="InterPro" id="IPR011990">
    <property type="entry name" value="TPR-like_helical_dom_sf"/>
</dbReference>
<dbReference type="Gene3D" id="3.40.50.300">
    <property type="entry name" value="P-loop containing nucleotide triphosphate hydrolases"/>
    <property type="match status" value="1"/>
</dbReference>
<gene>
    <name evidence="2" type="ORF">BKA59DRAFT_497649</name>
</gene>
<dbReference type="InterPro" id="IPR029058">
    <property type="entry name" value="AB_hydrolase_fold"/>
</dbReference>
<organism evidence="2 3">
    <name type="scientific">Fusarium tricinctum</name>
    <dbReference type="NCBI Taxonomy" id="61284"/>
    <lineage>
        <taxon>Eukaryota</taxon>
        <taxon>Fungi</taxon>
        <taxon>Dikarya</taxon>
        <taxon>Ascomycota</taxon>
        <taxon>Pezizomycotina</taxon>
        <taxon>Sordariomycetes</taxon>
        <taxon>Hypocreomycetidae</taxon>
        <taxon>Hypocreales</taxon>
        <taxon>Nectriaceae</taxon>
        <taxon>Fusarium</taxon>
        <taxon>Fusarium tricinctum species complex</taxon>
    </lineage>
</organism>
<dbReference type="OrthoDB" id="5086500at2759"/>
<evidence type="ECO:0000256" key="1">
    <source>
        <dbReference type="SAM" id="MobiDB-lite"/>
    </source>
</evidence>
<name>A0A8K0W6J5_9HYPO</name>
<accession>A0A8K0W6J5</accession>
<dbReference type="SUPFAM" id="SSF48452">
    <property type="entry name" value="TPR-like"/>
    <property type="match status" value="1"/>
</dbReference>
<dbReference type="EMBL" id="JAGPXF010000009">
    <property type="protein sequence ID" value="KAH7231062.1"/>
    <property type="molecule type" value="Genomic_DNA"/>
</dbReference>